<dbReference type="GO" id="GO:0004673">
    <property type="term" value="F:protein histidine kinase activity"/>
    <property type="evidence" value="ECO:0007669"/>
    <property type="project" value="UniProtKB-EC"/>
</dbReference>
<comment type="caution">
    <text evidence="8">The sequence shown here is derived from an EMBL/GenBank/DDBJ whole genome shotgun (WGS) entry which is preliminary data.</text>
</comment>
<organism evidence="8 9">
    <name type="scientific">Acetobacter garciniae</name>
    <dbReference type="NCBI Taxonomy" id="2817435"/>
    <lineage>
        <taxon>Bacteria</taxon>
        <taxon>Pseudomonadati</taxon>
        <taxon>Pseudomonadota</taxon>
        <taxon>Alphaproteobacteria</taxon>
        <taxon>Acetobacterales</taxon>
        <taxon>Acetobacteraceae</taxon>
        <taxon>Acetobacter</taxon>
    </lineage>
</organism>
<feature type="transmembrane region" description="Helical" evidence="6">
    <location>
        <begin position="268"/>
        <end position="287"/>
    </location>
</feature>
<comment type="catalytic activity">
    <reaction evidence="1">
        <text>ATP + protein L-histidine = ADP + protein N-phospho-L-histidine.</text>
        <dbReference type="EC" id="2.7.13.3"/>
    </reaction>
</comment>
<keyword evidence="6" id="KW-0812">Transmembrane</keyword>
<feature type="transmembrane region" description="Helical" evidence="6">
    <location>
        <begin position="208"/>
        <end position="230"/>
    </location>
</feature>
<protein>
    <recommendedName>
        <fullName evidence="2">histidine kinase</fullName>
        <ecNumber evidence="2">2.7.13.3</ecNumber>
    </recommendedName>
</protein>
<dbReference type="PANTHER" id="PTHR24421">
    <property type="entry name" value="NITRATE/NITRITE SENSOR PROTEIN NARX-RELATED"/>
    <property type="match status" value="1"/>
</dbReference>
<dbReference type="Pfam" id="PF02518">
    <property type="entry name" value="HATPase_c"/>
    <property type="match status" value="1"/>
</dbReference>
<evidence type="ECO:0000256" key="1">
    <source>
        <dbReference type="ARBA" id="ARBA00000085"/>
    </source>
</evidence>
<dbReference type="Gene3D" id="3.30.565.10">
    <property type="entry name" value="Histidine kinase-like ATPase, C-terminal domain"/>
    <property type="match status" value="1"/>
</dbReference>
<evidence type="ECO:0000313" key="9">
    <source>
        <dbReference type="Proteomes" id="UP000664073"/>
    </source>
</evidence>
<evidence type="ECO:0000256" key="5">
    <source>
        <dbReference type="ARBA" id="ARBA00023012"/>
    </source>
</evidence>
<dbReference type="CDD" id="cd16917">
    <property type="entry name" value="HATPase_UhpB-NarQ-NarX-like"/>
    <property type="match status" value="1"/>
</dbReference>
<feature type="transmembrane region" description="Helical" evidence="6">
    <location>
        <begin position="389"/>
        <end position="406"/>
    </location>
</feature>
<proteinExistence type="predicted"/>
<dbReference type="SMART" id="SM00387">
    <property type="entry name" value="HATPase_c"/>
    <property type="match status" value="1"/>
</dbReference>
<gene>
    <name evidence="8" type="ORF">J2D77_03940</name>
</gene>
<dbReference type="Proteomes" id="UP000664073">
    <property type="component" value="Unassembled WGS sequence"/>
</dbReference>
<dbReference type="InterPro" id="IPR050482">
    <property type="entry name" value="Sensor_HK_TwoCompSys"/>
</dbReference>
<dbReference type="EMBL" id="JAFVMH010000001">
    <property type="protein sequence ID" value="MBO1324312.1"/>
    <property type="molecule type" value="Genomic_DNA"/>
</dbReference>
<dbReference type="InterPro" id="IPR003594">
    <property type="entry name" value="HATPase_dom"/>
</dbReference>
<dbReference type="PANTHER" id="PTHR24421:SF10">
    <property type="entry name" value="NITRATE_NITRITE SENSOR PROTEIN NARQ"/>
    <property type="match status" value="1"/>
</dbReference>
<keyword evidence="3" id="KW-0808">Transferase</keyword>
<keyword evidence="9" id="KW-1185">Reference proteome</keyword>
<dbReference type="SUPFAM" id="SSF55874">
    <property type="entry name" value="ATPase domain of HSP90 chaperone/DNA topoisomerase II/histidine kinase"/>
    <property type="match status" value="1"/>
</dbReference>
<evidence type="ECO:0000256" key="3">
    <source>
        <dbReference type="ARBA" id="ARBA00022679"/>
    </source>
</evidence>
<keyword evidence="4" id="KW-0418">Kinase</keyword>
<dbReference type="GO" id="GO:0000160">
    <property type="term" value="P:phosphorelay signal transduction system"/>
    <property type="evidence" value="ECO:0007669"/>
    <property type="project" value="UniProtKB-KW"/>
</dbReference>
<feature type="transmembrane region" description="Helical" evidence="6">
    <location>
        <begin position="299"/>
        <end position="318"/>
    </location>
</feature>
<keyword evidence="6" id="KW-1133">Transmembrane helix</keyword>
<evidence type="ECO:0000256" key="4">
    <source>
        <dbReference type="ARBA" id="ARBA00022777"/>
    </source>
</evidence>
<feature type="domain" description="Histidine kinase/HSP90-like ATPase" evidence="7">
    <location>
        <begin position="549"/>
        <end position="641"/>
    </location>
</feature>
<feature type="transmembrane region" description="Helical" evidence="6">
    <location>
        <begin position="355"/>
        <end position="377"/>
    </location>
</feature>
<sequence length="661" mass="73534">MRSRWVFLSRIVGMLCLCSVVLLACLLYPPSTRSSPELWQQSLDRAEFLKQVIPGDLDTTVPDHIAAEDPTGPWQTIELPYTDRFYPPAFPDQGNRRSRTTTWYRFTIAPPMPANGDRARTGFYLPAWKTQGHLALYQNGVLVWCSQGGAAGQGIGYPVLVQLPFSGASVLTLRMDMPPGGQGAMTAARIGSYDALAWRYRIRRVMQYWLPAALAVLLLSGSVMLSVLAMGRTVEHLCHYQVAAVVLYATYCLFFLGGEHFTYAPLSWISWGAITSLCWLIVVVWLLCSDMAEITFPWLKRLLVGGVALGSVVTLPLFCPDNWRGIFSVCLYACCWIVPLPMLPSLATGLWRRGAHAGLLLITCNLLLLPGVIHDVALAYDRIGINHNYLMPYLIPLVLFNGLYLLGRQYVDSLHAAEQATEQLQSRFELQESALRESYERLRQVEQRDLLSAERQRLMRDMHDGLGSTLTGAIHMTNGDTPHAVLRQTLQDCLYDLKITVDSLESVDADLLVLLANLRYRLASRFQAHGMTLEWSVKAVPPLVWLTPSAALHILRILQEVIANIIKHAGADRIRVATGVDGLAIVIFVEDNGKGFIANKQATGGRGLHNIRWRAQAINSRAHWSALAKGTRFTLWMPIQQPDGSVTTLSPGMSLSAMKNL</sequence>
<evidence type="ECO:0000256" key="2">
    <source>
        <dbReference type="ARBA" id="ARBA00012438"/>
    </source>
</evidence>
<accession>A0A939KPS3</accession>
<dbReference type="InterPro" id="IPR036890">
    <property type="entry name" value="HATPase_C_sf"/>
</dbReference>
<evidence type="ECO:0000259" key="7">
    <source>
        <dbReference type="SMART" id="SM00387"/>
    </source>
</evidence>
<dbReference type="Gene3D" id="1.20.5.1930">
    <property type="match status" value="1"/>
</dbReference>
<reference evidence="8" key="1">
    <citation type="submission" date="2021-03" db="EMBL/GenBank/DDBJ databases">
        <title>The complete genome sequence of Acetobacter sp. TBRC 12339.</title>
        <authorList>
            <person name="Charoenyingcharoen P."/>
            <person name="Yukphan P."/>
        </authorList>
    </citation>
    <scope>NUCLEOTIDE SEQUENCE</scope>
    <source>
        <strain evidence="8">TBRC 12339</strain>
    </source>
</reference>
<evidence type="ECO:0000256" key="6">
    <source>
        <dbReference type="SAM" id="Phobius"/>
    </source>
</evidence>
<dbReference type="AlphaFoldDB" id="A0A939KPS3"/>
<dbReference type="EC" id="2.7.13.3" evidence="2"/>
<dbReference type="PROSITE" id="PS51257">
    <property type="entry name" value="PROKAR_LIPOPROTEIN"/>
    <property type="match status" value="1"/>
</dbReference>
<name>A0A939KPS3_9PROT</name>
<dbReference type="RefSeq" id="WP_207844942.1">
    <property type="nucleotide sequence ID" value="NZ_JAFVMH010000001.1"/>
</dbReference>
<evidence type="ECO:0000313" key="8">
    <source>
        <dbReference type="EMBL" id="MBO1324312.1"/>
    </source>
</evidence>
<feature type="transmembrane region" description="Helical" evidence="6">
    <location>
        <begin position="324"/>
        <end position="343"/>
    </location>
</feature>
<keyword evidence="5" id="KW-0902">Two-component regulatory system</keyword>
<keyword evidence="6" id="KW-0472">Membrane</keyword>
<feature type="transmembrane region" description="Helical" evidence="6">
    <location>
        <begin position="237"/>
        <end position="256"/>
    </location>
</feature>